<dbReference type="PANTHER" id="PTHR33233:SF17">
    <property type="entry name" value="DUF4283 DOMAIN-CONTAINING PROTEIN"/>
    <property type="match status" value="1"/>
</dbReference>
<dbReference type="InterPro" id="IPR025558">
    <property type="entry name" value="DUF4283"/>
</dbReference>
<dbReference type="Pfam" id="PF14111">
    <property type="entry name" value="DUF4283"/>
    <property type="match status" value="1"/>
</dbReference>
<organism evidence="4 5">
    <name type="scientific">Solanum verrucosum</name>
    <dbReference type="NCBI Taxonomy" id="315347"/>
    <lineage>
        <taxon>Eukaryota</taxon>
        <taxon>Viridiplantae</taxon>
        <taxon>Streptophyta</taxon>
        <taxon>Embryophyta</taxon>
        <taxon>Tracheophyta</taxon>
        <taxon>Spermatophyta</taxon>
        <taxon>Magnoliopsida</taxon>
        <taxon>eudicotyledons</taxon>
        <taxon>Gunneridae</taxon>
        <taxon>Pentapetalae</taxon>
        <taxon>asterids</taxon>
        <taxon>lamiids</taxon>
        <taxon>Solanales</taxon>
        <taxon>Solanaceae</taxon>
        <taxon>Solanoideae</taxon>
        <taxon>Solaneae</taxon>
        <taxon>Solanum</taxon>
    </lineage>
</organism>
<proteinExistence type="predicted"/>
<evidence type="ECO:0000313" key="4">
    <source>
        <dbReference type="EMBL" id="WMV13823.1"/>
    </source>
</evidence>
<evidence type="ECO:0000256" key="1">
    <source>
        <dbReference type="SAM" id="MobiDB-lite"/>
    </source>
</evidence>
<gene>
    <name evidence="4" type="ORF">MTR67_007208</name>
</gene>
<keyword evidence="5" id="KW-1185">Reference proteome</keyword>
<dbReference type="EMBL" id="CP133613">
    <property type="protein sequence ID" value="WMV13823.1"/>
    <property type="molecule type" value="Genomic_DNA"/>
</dbReference>
<name>A0AAF0TEU8_SOLVR</name>
<reference evidence="4" key="1">
    <citation type="submission" date="2023-08" db="EMBL/GenBank/DDBJ databases">
        <title>A de novo genome assembly of Solanum verrucosum Schlechtendal, a Mexican diploid species geographically isolated from the other diploid A-genome species in potato relatives.</title>
        <authorList>
            <person name="Hosaka K."/>
        </authorList>
    </citation>
    <scope>NUCLEOTIDE SEQUENCE</scope>
    <source>
        <tissue evidence="4">Young leaves</tissue>
    </source>
</reference>
<sequence>MEVNQGSEPMEQWPPLPLREVTPKTGGNKQPVVNLGSGKQEGTSTTQPNEMQENVLQDDTQRQIDLNDEPKKWASFFNSNRMSAKGMGLNYINPIMRNGEQVIELKKEEIEKATEEWKQALILYIVGESRTIAAIERYIALQVNTVSKPKVYYHNDGYFLVRFANLDDRNEVLYSGPHMMNNKPIIAKVWSAEFDFNKEVLQTVPIWVKYPNLPLSCWSQDTLSRISSGLGVPLYADECTTKVERISFARVLVEMDVARELPKKLKVEDPNGRVFEQAVQYEWIPEYCTKCHMYQPINCTIVTLIPKVASPIRIGEFRPISCCTRVYKIISKVITTRLQRVMSSLVDPNQSAFVPGRAINDNIILSHELVTGYSRKGIYARCMIKVDMKKAYDSIEWSFLEQILGDTKSVRQLYKCFMEFSRASGLVANVDKSSVYFGGVKETVQDQILQELQFVKGALPFRKFLWTGNVEASKKAPIAWEKLCWPKASGGMSFLDVFTWNNAAIGKLLWNLCKKKDKLWVEWIHNYYGQEGIWGKQAKQASWLVQRIFKAYKHFIAAGYNEQSLMQMDKYSITEVYGKMRGDTEKVEWRKLV</sequence>
<dbReference type="InterPro" id="IPR043502">
    <property type="entry name" value="DNA/RNA_pol_sf"/>
</dbReference>
<dbReference type="Pfam" id="PF00078">
    <property type="entry name" value="RVT_1"/>
    <property type="match status" value="1"/>
</dbReference>
<dbReference type="AlphaFoldDB" id="A0AAF0TEU8"/>
<dbReference type="Proteomes" id="UP001234989">
    <property type="component" value="Chromosome 2"/>
</dbReference>
<protein>
    <recommendedName>
        <fullName evidence="6">Reverse transcriptase domain-containing protein</fullName>
    </recommendedName>
</protein>
<dbReference type="SUPFAM" id="SSF56672">
    <property type="entry name" value="DNA/RNA polymerases"/>
    <property type="match status" value="1"/>
</dbReference>
<evidence type="ECO:0000313" key="5">
    <source>
        <dbReference type="Proteomes" id="UP001234989"/>
    </source>
</evidence>
<accession>A0AAF0TEU8</accession>
<dbReference type="CDD" id="cd01650">
    <property type="entry name" value="RT_nLTR_like"/>
    <property type="match status" value="1"/>
</dbReference>
<evidence type="ECO:0008006" key="6">
    <source>
        <dbReference type="Google" id="ProtNLM"/>
    </source>
</evidence>
<feature type="region of interest" description="Disordered" evidence="1">
    <location>
        <begin position="1"/>
        <end position="52"/>
    </location>
</feature>
<dbReference type="PANTHER" id="PTHR33233">
    <property type="entry name" value="ENDONUCLEASE/EXONUCLEASE/PHOSPHATASE"/>
    <property type="match status" value="1"/>
</dbReference>
<dbReference type="InterPro" id="IPR000477">
    <property type="entry name" value="RT_dom"/>
</dbReference>
<feature type="domain" description="Reverse transcriptase" evidence="2">
    <location>
        <begin position="306"/>
        <end position="406"/>
    </location>
</feature>
<feature type="compositionally biased region" description="Polar residues" evidence="1">
    <location>
        <begin position="40"/>
        <end position="52"/>
    </location>
</feature>
<evidence type="ECO:0000259" key="3">
    <source>
        <dbReference type="Pfam" id="PF14111"/>
    </source>
</evidence>
<feature type="domain" description="DUF4283" evidence="3">
    <location>
        <begin position="114"/>
        <end position="197"/>
    </location>
</feature>
<evidence type="ECO:0000259" key="2">
    <source>
        <dbReference type="Pfam" id="PF00078"/>
    </source>
</evidence>